<organism evidence="7 8">
    <name type="scientific">Paenibacillus woosongensis</name>
    <dbReference type="NCBI Taxonomy" id="307580"/>
    <lineage>
        <taxon>Bacteria</taxon>
        <taxon>Bacillati</taxon>
        <taxon>Bacillota</taxon>
        <taxon>Bacilli</taxon>
        <taxon>Bacillales</taxon>
        <taxon>Paenibacillaceae</taxon>
        <taxon>Paenibacillus</taxon>
    </lineage>
</organism>
<dbReference type="PANTHER" id="PTHR43280">
    <property type="entry name" value="ARAC-FAMILY TRANSCRIPTIONAL REGULATOR"/>
    <property type="match status" value="1"/>
</dbReference>
<dbReference type="InterPro" id="IPR018062">
    <property type="entry name" value="HTH_AraC-typ_CS"/>
</dbReference>
<keyword evidence="4" id="KW-0597">Phosphoprotein</keyword>
<dbReference type="GO" id="GO:0000160">
    <property type="term" value="P:phosphorelay signal transduction system"/>
    <property type="evidence" value="ECO:0007669"/>
    <property type="project" value="InterPro"/>
</dbReference>
<evidence type="ECO:0000259" key="6">
    <source>
        <dbReference type="PROSITE" id="PS50110"/>
    </source>
</evidence>
<dbReference type="AlphaFoldDB" id="A0A7X2Z233"/>
<evidence type="ECO:0000313" key="7">
    <source>
        <dbReference type="EMBL" id="MUG46164.1"/>
    </source>
</evidence>
<keyword evidence="2" id="KW-0238">DNA-binding</keyword>
<dbReference type="PROSITE" id="PS00041">
    <property type="entry name" value="HTH_ARAC_FAMILY_1"/>
    <property type="match status" value="1"/>
</dbReference>
<dbReference type="SMART" id="SM00342">
    <property type="entry name" value="HTH_ARAC"/>
    <property type="match status" value="1"/>
</dbReference>
<gene>
    <name evidence="7" type="ORF">GNP95_14320</name>
</gene>
<dbReference type="InterPro" id="IPR011006">
    <property type="entry name" value="CheY-like_superfamily"/>
</dbReference>
<dbReference type="Pfam" id="PF12833">
    <property type="entry name" value="HTH_18"/>
    <property type="match status" value="1"/>
</dbReference>
<dbReference type="SMART" id="SM00448">
    <property type="entry name" value="REC"/>
    <property type="match status" value="1"/>
</dbReference>
<feature type="domain" description="Response regulatory" evidence="6">
    <location>
        <begin position="2"/>
        <end position="119"/>
    </location>
</feature>
<feature type="modified residue" description="4-aspartylphosphate" evidence="4">
    <location>
        <position position="54"/>
    </location>
</feature>
<proteinExistence type="predicted"/>
<dbReference type="RefSeq" id="WP_155611570.1">
    <property type="nucleotide sequence ID" value="NZ_WNZW01000005.1"/>
</dbReference>
<comment type="caution">
    <text evidence="7">The sequence shown here is derived from an EMBL/GenBank/DDBJ whole genome shotgun (WGS) entry which is preliminary data.</text>
</comment>
<evidence type="ECO:0000256" key="4">
    <source>
        <dbReference type="PROSITE-ProRule" id="PRU00169"/>
    </source>
</evidence>
<dbReference type="EMBL" id="WNZW01000005">
    <property type="protein sequence ID" value="MUG46164.1"/>
    <property type="molecule type" value="Genomic_DNA"/>
</dbReference>
<dbReference type="InterPro" id="IPR009057">
    <property type="entry name" value="Homeodomain-like_sf"/>
</dbReference>
<dbReference type="SUPFAM" id="SSF52172">
    <property type="entry name" value="CheY-like"/>
    <property type="match status" value="1"/>
</dbReference>
<protein>
    <submittedName>
        <fullName evidence="7">Response regulator</fullName>
    </submittedName>
</protein>
<dbReference type="OrthoDB" id="9794370at2"/>
<evidence type="ECO:0000256" key="3">
    <source>
        <dbReference type="ARBA" id="ARBA00023163"/>
    </source>
</evidence>
<dbReference type="Pfam" id="PF00072">
    <property type="entry name" value="Response_reg"/>
    <property type="match status" value="1"/>
</dbReference>
<dbReference type="SUPFAM" id="SSF46689">
    <property type="entry name" value="Homeodomain-like"/>
    <property type="match status" value="2"/>
</dbReference>
<accession>A0A7X2Z233</accession>
<feature type="domain" description="HTH araC/xylS-type" evidence="5">
    <location>
        <begin position="440"/>
        <end position="538"/>
    </location>
</feature>
<sequence>MNILIVDDERIIREWFRMTVDKLGGDCRIIGEAASGEEALAFCRQRQVDLVVTDVKMPGMDGLELIKRLKEEQPDVRTVIFSSYSEFHFAAEALKLGANEYILKAEVTLPGLEEILHKIKRDIELERSKALELNSLRHVLNQNEQVLRTAYFGELLQGSAQAAQQFASKMSYFGIELQEKNLALMAFGIIPGAVKNERISDPELLQHAMINIINETLLTETGGGCSFLYMNEVYMLLVNASASGMKSQRELLLLTASRVAENARRFLGVESAMGISMTYSSLSYLPEQAREALEALERKRFYGDKSVAYFQDSDMMSLHSDVRTPSLKPHMDSFHRLLGEGKPQEALQQFGHMLTRAGEDKSLSPKQMKAVVLELIYSAINWARSLQLPGERLEALSAEITGQIVQQESYHQLTAWAAGAVRELMDWLEASRPRYAEPVERACEYIRLNYTGEITLKEVSAHVHLSRTYFSELFKKETNLNFNEYVMQVRMEQAKNILKHQQMRISDVAEQVGYANPSYFIKLFKKYAGVSPYEYMESHSSFRAR</sequence>
<dbReference type="InterPro" id="IPR001789">
    <property type="entry name" value="Sig_transdc_resp-reg_receiver"/>
</dbReference>
<dbReference type="PROSITE" id="PS01124">
    <property type="entry name" value="HTH_ARAC_FAMILY_2"/>
    <property type="match status" value="1"/>
</dbReference>
<dbReference type="GO" id="GO:0043565">
    <property type="term" value="F:sequence-specific DNA binding"/>
    <property type="evidence" value="ECO:0007669"/>
    <property type="project" value="InterPro"/>
</dbReference>
<dbReference type="CDD" id="cd17536">
    <property type="entry name" value="REC_YesN-like"/>
    <property type="match status" value="1"/>
</dbReference>
<dbReference type="Gene3D" id="3.40.50.2300">
    <property type="match status" value="1"/>
</dbReference>
<dbReference type="InterPro" id="IPR020449">
    <property type="entry name" value="Tscrpt_reg_AraC-type_HTH"/>
</dbReference>
<evidence type="ECO:0000313" key="8">
    <source>
        <dbReference type="Proteomes" id="UP000447876"/>
    </source>
</evidence>
<dbReference type="PROSITE" id="PS50110">
    <property type="entry name" value="RESPONSE_REGULATORY"/>
    <property type="match status" value="1"/>
</dbReference>
<dbReference type="PANTHER" id="PTHR43280:SF28">
    <property type="entry name" value="HTH-TYPE TRANSCRIPTIONAL ACTIVATOR RHAS"/>
    <property type="match status" value="1"/>
</dbReference>
<dbReference type="Gene3D" id="1.10.10.60">
    <property type="entry name" value="Homeodomain-like"/>
    <property type="match status" value="2"/>
</dbReference>
<keyword evidence="3" id="KW-0804">Transcription</keyword>
<dbReference type="InterPro" id="IPR018060">
    <property type="entry name" value="HTH_AraC"/>
</dbReference>
<reference evidence="7 8" key="1">
    <citation type="submission" date="2019-11" db="EMBL/GenBank/DDBJ databases">
        <title>Draft genome sequences of five Paenibacillus species of dairy origin.</title>
        <authorList>
            <person name="Olajide A.M."/>
            <person name="Chen S."/>
            <person name="Lapointe G."/>
        </authorList>
    </citation>
    <scope>NUCLEOTIDE SEQUENCE [LARGE SCALE GENOMIC DNA]</scope>
    <source>
        <strain evidence="7 8">12CR55</strain>
    </source>
</reference>
<evidence type="ECO:0000256" key="1">
    <source>
        <dbReference type="ARBA" id="ARBA00023015"/>
    </source>
</evidence>
<keyword evidence="1" id="KW-0805">Transcription regulation</keyword>
<dbReference type="GO" id="GO:0003700">
    <property type="term" value="F:DNA-binding transcription factor activity"/>
    <property type="evidence" value="ECO:0007669"/>
    <property type="project" value="InterPro"/>
</dbReference>
<evidence type="ECO:0000256" key="2">
    <source>
        <dbReference type="ARBA" id="ARBA00023125"/>
    </source>
</evidence>
<dbReference type="PRINTS" id="PR00032">
    <property type="entry name" value="HTHARAC"/>
</dbReference>
<evidence type="ECO:0000259" key="5">
    <source>
        <dbReference type="PROSITE" id="PS01124"/>
    </source>
</evidence>
<name>A0A7X2Z233_9BACL</name>
<dbReference type="Proteomes" id="UP000447876">
    <property type="component" value="Unassembled WGS sequence"/>
</dbReference>